<reference evidence="1" key="2">
    <citation type="submission" date="2011-02" db="EMBL/GenBank/DDBJ databases">
        <authorList>
            <person name="MacLean D."/>
        </authorList>
    </citation>
    <scope>NUCLEOTIDE SEQUENCE</scope>
</reference>
<gene>
    <name evidence="1" type="primary">AlNc14C25G2497</name>
    <name evidence="1" type="ORF">ALNC14_028960</name>
</gene>
<protein>
    <submittedName>
        <fullName evidence="1">AlNc14C25G2497 protein</fullName>
    </submittedName>
</protein>
<evidence type="ECO:0000313" key="1">
    <source>
        <dbReference type="EMBL" id="CCA16753.1"/>
    </source>
</evidence>
<proteinExistence type="predicted"/>
<name>F0W6K8_9STRA</name>
<dbReference type="AlphaFoldDB" id="F0W6K8"/>
<reference evidence="1" key="1">
    <citation type="journal article" date="2011" name="PLoS Biol.">
        <title>Gene gain and loss during evolution of obligate parasitism in the white rust pathogen of Arabidopsis thaliana.</title>
        <authorList>
            <person name="Kemen E."/>
            <person name="Gardiner A."/>
            <person name="Schultz-Larsen T."/>
            <person name="Kemen A.C."/>
            <person name="Balmuth A.L."/>
            <person name="Robert-Seilaniantz A."/>
            <person name="Bailey K."/>
            <person name="Holub E."/>
            <person name="Studholme D.J."/>
            <person name="Maclean D."/>
            <person name="Jones J.D."/>
        </authorList>
    </citation>
    <scope>NUCLEOTIDE SEQUENCE</scope>
</reference>
<dbReference type="EMBL" id="FR824070">
    <property type="protein sequence ID" value="CCA16753.1"/>
    <property type="molecule type" value="Genomic_DNA"/>
</dbReference>
<dbReference type="HOGENOM" id="CLU_1848763_0_0_1"/>
<accession>F0W6K8</accession>
<organism evidence="1">
    <name type="scientific">Albugo laibachii Nc14</name>
    <dbReference type="NCBI Taxonomy" id="890382"/>
    <lineage>
        <taxon>Eukaryota</taxon>
        <taxon>Sar</taxon>
        <taxon>Stramenopiles</taxon>
        <taxon>Oomycota</taxon>
        <taxon>Peronosporomycetes</taxon>
        <taxon>Albuginales</taxon>
        <taxon>Albuginaceae</taxon>
        <taxon>Albugo</taxon>
    </lineage>
</organism>
<sequence>MFPVSSSDIIDYVLPAQLANNVLDLHTASRSHLPLSDECAASGGINQVDLEALSALGSNCSSWWRRHRDRYANRKVVVAISTTHVTSYWGAAIRAKESEGYGNTPRTTRIKKTLITLVNCSFRAQHIVDFASNGENGHK</sequence>